<dbReference type="SUPFAM" id="SSF49785">
    <property type="entry name" value="Galactose-binding domain-like"/>
    <property type="match status" value="1"/>
</dbReference>
<dbReference type="PANTHER" id="PTHR46306:SF1">
    <property type="entry name" value="BTB_POZ DOMAIN-CONTAINING PROTEIN 9"/>
    <property type="match status" value="1"/>
</dbReference>
<dbReference type="Pfam" id="PF07707">
    <property type="entry name" value="BACK"/>
    <property type="match status" value="1"/>
</dbReference>
<organism evidence="2 3">
    <name type="scientific">Panagrellus redivivus</name>
    <name type="common">Microworm</name>
    <dbReference type="NCBI Taxonomy" id="6233"/>
    <lineage>
        <taxon>Eukaryota</taxon>
        <taxon>Metazoa</taxon>
        <taxon>Ecdysozoa</taxon>
        <taxon>Nematoda</taxon>
        <taxon>Chromadorea</taxon>
        <taxon>Rhabditida</taxon>
        <taxon>Tylenchina</taxon>
        <taxon>Panagrolaimomorpha</taxon>
        <taxon>Panagrolaimoidea</taxon>
        <taxon>Panagrolaimidae</taxon>
        <taxon>Panagrellus</taxon>
    </lineage>
</organism>
<dbReference type="WBParaSite" id="Pan_g20588.t1">
    <property type="protein sequence ID" value="Pan_g20588.t1"/>
    <property type="gene ID" value="Pan_g20588"/>
</dbReference>
<dbReference type="InterPro" id="IPR011333">
    <property type="entry name" value="SKP1/BTB/POZ_sf"/>
</dbReference>
<evidence type="ECO:0000313" key="2">
    <source>
        <dbReference type="Proteomes" id="UP000492821"/>
    </source>
</evidence>
<keyword evidence="2" id="KW-1185">Reference proteome</keyword>
<dbReference type="GO" id="GO:0005737">
    <property type="term" value="C:cytoplasm"/>
    <property type="evidence" value="ECO:0007669"/>
    <property type="project" value="TreeGrafter"/>
</dbReference>
<accession>A0A7E4VGF2</accession>
<dbReference type="AlphaFoldDB" id="A0A7E4VGF2"/>
<dbReference type="SMART" id="SM00225">
    <property type="entry name" value="BTB"/>
    <property type="match status" value="1"/>
</dbReference>
<dbReference type="GO" id="GO:0008344">
    <property type="term" value="P:adult locomotory behavior"/>
    <property type="evidence" value="ECO:0007669"/>
    <property type="project" value="TreeGrafter"/>
</dbReference>
<dbReference type="InterPro" id="IPR000210">
    <property type="entry name" value="BTB/POZ_dom"/>
</dbReference>
<dbReference type="InterPro" id="IPR011705">
    <property type="entry name" value="BACK"/>
</dbReference>
<dbReference type="InterPro" id="IPR052407">
    <property type="entry name" value="BTB_POZ_domain_cont_9"/>
</dbReference>
<dbReference type="Gene3D" id="3.30.710.10">
    <property type="entry name" value="Potassium Channel Kv1.1, Chain A"/>
    <property type="match status" value="1"/>
</dbReference>
<feature type="domain" description="BTB" evidence="1">
    <location>
        <begin position="22"/>
        <end position="89"/>
    </location>
</feature>
<evidence type="ECO:0000259" key="1">
    <source>
        <dbReference type="PROSITE" id="PS50097"/>
    </source>
</evidence>
<proteinExistence type="predicted"/>
<dbReference type="Gene3D" id="2.60.120.260">
    <property type="entry name" value="Galactose-binding domain-like"/>
    <property type="match status" value="2"/>
</dbReference>
<dbReference type="GO" id="GO:0050804">
    <property type="term" value="P:modulation of chemical synaptic transmission"/>
    <property type="evidence" value="ECO:0007669"/>
    <property type="project" value="TreeGrafter"/>
</dbReference>
<dbReference type="PROSITE" id="PS50097">
    <property type="entry name" value="BTB"/>
    <property type="match status" value="1"/>
</dbReference>
<dbReference type="GO" id="GO:0048512">
    <property type="term" value="P:circadian behavior"/>
    <property type="evidence" value="ECO:0007669"/>
    <property type="project" value="TreeGrafter"/>
</dbReference>
<dbReference type="PANTHER" id="PTHR46306">
    <property type="entry name" value="BTB/POZ DOMAIN-CONTAINING PROTEIN 9"/>
    <property type="match status" value="1"/>
</dbReference>
<sequence>MATGTDLLFEHISGLYLNEKQSDITIIVNDVKLPAHRNILAERCQYFKNMFSSGLLEAASNVIKIQEASSDGFKSVLKWIYTGTADVVSFDNAFEVIRLADMYDIAELVDSAVKYFTALRLRLRLRFSKTHLTVDIVCSILNEAVLLSLHKLIDAVIDFVEDNPNEVLKHETFKLLSTDALKVMLNRGVLAADKNAVFYKVKAWMNANPTRFVDFSDVLKNMPLGTLTPENLATIQSDEFDGLLSIDKAAWDHVLKHGPVHKLKNKNLTAEKYGGSSVTNASGMMFCENGVEDYSHKHSIGDNHGMVFDLGRRFMVNYLEMWLSQDYSYMISVSDDNVTWDRVIDHSKYPCWGYQKLYFKARPARYIRIYGTASADGIMKISYLKALYTTEPFEVDPETTLIIPSHRVLYESRRIQGIFVRDTVIHEVGSRPHDGNIFQLPQPYLLDSLKLHNDGERGCSYNCDIKVSVDQVTWTCVFSEENVSSLRKISFDRQAVVFVKVTGTWNYRNGNSVTISE</sequence>
<dbReference type="SMART" id="SM00875">
    <property type="entry name" value="BACK"/>
    <property type="match status" value="1"/>
</dbReference>
<dbReference type="Gene3D" id="1.25.40.420">
    <property type="match status" value="1"/>
</dbReference>
<protein>
    <submittedName>
        <fullName evidence="3">BTB domain-containing protein</fullName>
    </submittedName>
</protein>
<name>A0A7E4VGF2_PANRE</name>
<dbReference type="InterPro" id="IPR008979">
    <property type="entry name" value="Galactose-bd-like_sf"/>
</dbReference>
<reference evidence="2" key="1">
    <citation type="journal article" date="2013" name="Genetics">
        <title>The draft genome and transcriptome of Panagrellus redivivus are shaped by the harsh demands of a free-living lifestyle.</title>
        <authorList>
            <person name="Srinivasan J."/>
            <person name="Dillman A.R."/>
            <person name="Macchietto M.G."/>
            <person name="Heikkinen L."/>
            <person name="Lakso M."/>
            <person name="Fracchia K.M."/>
            <person name="Antoshechkin I."/>
            <person name="Mortazavi A."/>
            <person name="Wong G."/>
            <person name="Sternberg P.W."/>
        </authorList>
    </citation>
    <scope>NUCLEOTIDE SEQUENCE [LARGE SCALE GENOMIC DNA]</scope>
    <source>
        <strain evidence="2">MT8872</strain>
    </source>
</reference>
<evidence type="ECO:0000313" key="3">
    <source>
        <dbReference type="WBParaSite" id="Pan_g20588.t1"/>
    </source>
</evidence>
<dbReference type="Pfam" id="PF00651">
    <property type="entry name" value="BTB"/>
    <property type="match status" value="1"/>
</dbReference>
<dbReference type="Proteomes" id="UP000492821">
    <property type="component" value="Unassembled WGS sequence"/>
</dbReference>
<dbReference type="SUPFAM" id="SSF54695">
    <property type="entry name" value="POZ domain"/>
    <property type="match status" value="1"/>
</dbReference>
<reference evidence="3" key="2">
    <citation type="submission" date="2020-10" db="UniProtKB">
        <authorList>
            <consortium name="WormBaseParasite"/>
        </authorList>
    </citation>
    <scope>IDENTIFICATION</scope>
</reference>